<feature type="domain" description="Cytidyltransferase-like" evidence="3">
    <location>
        <begin position="105"/>
        <end position="210"/>
    </location>
</feature>
<organism evidence="4 5">
    <name type="scientific">Candidatus Yonathbacteria bacterium RIFOXYD1_FULL_52_36</name>
    <dbReference type="NCBI Taxonomy" id="1802730"/>
    <lineage>
        <taxon>Bacteria</taxon>
        <taxon>Candidatus Yonathiibacteriota</taxon>
    </lineage>
</organism>
<dbReference type="Proteomes" id="UP000178168">
    <property type="component" value="Unassembled WGS sequence"/>
</dbReference>
<evidence type="ECO:0000313" key="4">
    <source>
        <dbReference type="EMBL" id="OHA84538.1"/>
    </source>
</evidence>
<dbReference type="NCBIfam" id="TIGR00125">
    <property type="entry name" value="cyt_tran_rel"/>
    <property type="match status" value="1"/>
</dbReference>
<evidence type="ECO:0000256" key="2">
    <source>
        <dbReference type="ARBA" id="ARBA00022695"/>
    </source>
</evidence>
<dbReference type="InterPro" id="IPR004821">
    <property type="entry name" value="Cyt_trans-like"/>
</dbReference>
<accession>A0A1G2SIG0</accession>
<dbReference type="Gene3D" id="3.40.50.620">
    <property type="entry name" value="HUPs"/>
    <property type="match status" value="1"/>
</dbReference>
<dbReference type="PANTHER" id="PTHR43793">
    <property type="entry name" value="FAD SYNTHASE"/>
    <property type="match status" value="1"/>
</dbReference>
<dbReference type="Pfam" id="PF01467">
    <property type="entry name" value="CTP_transf_like"/>
    <property type="match status" value="1"/>
</dbReference>
<dbReference type="EMBL" id="MHUZ01000039">
    <property type="protein sequence ID" value="OHA84538.1"/>
    <property type="molecule type" value="Genomic_DNA"/>
</dbReference>
<proteinExistence type="predicted"/>
<dbReference type="PANTHER" id="PTHR43793:SF1">
    <property type="entry name" value="FAD SYNTHASE"/>
    <property type="match status" value="1"/>
</dbReference>
<dbReference type="STRING" id="1802730.A2591_04180"/>
<comment type="caution">
    <text evidence="4">The sequence shown here is derived from an EMBL/GenBank/DDBJ whole genome shotgun (WGS) entry which is preliminary data.</text>
</comment>
<dbReference type="AlphaFoldDB" id="A0A1G2SIG0"/>
<dbReference type="InterPro" id="IPR014729">
    <property type="entry name" value="Rossmann-like_a/b/a_fold"/>
</dbReference>
<sequence length="260" mass="28940">MEGKTPLEKLRECACVNLTLQCYKTRQKYLTVAQLDRLFTCHLESDITKVGKTVLKENAMSVYNAVLGSGFDFETAFKHRVIPDWNKLSMVVGSLRALGARIVLTQGCFDMYHTGHGKYLLKARTYGDVLIVGVDSDELTRQRKGPKRPLDPEQDRLEALACVRGVDLLTLRPACPDSELDALVRLVRPDVLITSETTSDVDDEIRKHLGKFCGEVIALPPQASTSTTARLRRVAAEAQEELRDTLIQNLDQLIAKGGAR</sequence>
<dbReference type="SUPFAM" id="SSF52374">
    <property type="entry name" value="Nucleotidylyl transferase"/>
    <property type="match status" value="1"/>
</dbReference>
<protein>
    <recommendedName>
        <fullName evidence="3">Cytidyltransferase-like domain-containing protein</fullName>
    </recommendedName>
</protein>
<keyword evidence="1" id="KW-0808">Transferase</keyword>
<evidence type="ECO:0000259" key="3">
    <source>
        <dbReference type="Pfam" id="PF01467"/>
    </source>
</evidence>
<name>A0A1G2SIG0_9BACT</name>
<evidence type="ECO:0000256" key="1">
    <source>
        <dbReference type="ARBA" id="ARBA00022679"/>
    </source>
</evidence>
<keyword evidence="2" id="KW-0548">Nucleotidyltransferase</keyword>
<dbReference type="GO" id="GO:0016779">
    <property type="term" value="F:nucleotidyltransferase activity"/>
    <property type="evidence" value="ECO:0007669"/>
    <property type="project" value="UniProtKB-KW"/>
</dbReference>
<reference evidence="4 5" key="1">
    <citation type="journal article" date="2016" name="Nat. Commun.">
        <title>Thousands of microbial genomes shed light on interconnected biogeochemical processes in an aquifer system.</title>
        <authorList>
            <person name="Anantharaman K."/>
            <person name="Brown C.T."/>
            <person name="Hug L.A."/>
            <person name="Sharon I."/>
            <person name="Castelle C.J."/>
            <person name="Probst A.J."/>
            <person name="Thomas B.C."/>
            <person name="Singh A."/>
            <person name="Wilkins M.J."/>
            <person name="Karaoz U."/>
            <person name="Brodie E.L."/>
            <person name="Williams K.H."/>
            <person name="Hubbard S.S."/>
            <person name="Banfield J.F."/>
        </authorList>
    </citation>
    <scope>NUCLEOTIDE SEQUENCE [LARGE SCALE GENOMIC DNA]</scope>
</reference>
<evidence type="ECO:0000313" key="5">
    <source>
        <dbReference type="Proteomes" id="UP000178168"/>
    </source>
</evidence>
<dbReference type="InterPro" id="IPR050385">
    <property type="entry name" value="Archaeal_FAD_synthase"/>
</dbReference>
<gene>
    <name evidence="4" type="ORF">A2591_04180</name>
</gene>